<keyword evidence="3" id="KW-1185">Reference proteome</keyword>
<evidence type="ECO:0008006" key="4">
    <source>
        <dbReference type="Google" id="ProtNLM"/>
    </source>
</evidence>
<evidence type="ECO:0000256" key="1">
    <source>
        <dbReference type="SAM" id="SignalP"/>
    </source>
</evidence>
<dbReference type="Proteomes" id="UP000253919">
    <property type="component" value="Unassembled WGS sequence"/>
</dbReference>
<proteinExistence type="predicted"/>
<feature type="chain" id="PRO_5016884078" description="Outer membrane protein beta-barrel domain-containing protein" evidence="1">
    <location>
        <begin position="25"/>
        <end position="252"/>
    </location>
</feature>
<comment type="caution">
    <text evidence="2">The sequence shown here is derived from an EMBL/GenBank/DDBJ whole genome shotgun (WGS) entry which is preliminary data.</text>
</comment>
<reference evidence="2 3" key="1">
    <citation type="submission" date="2018-04" db="EMBL/GenBank/DDBJ databases">
        <title>Adhaeribacter sp. HMF7616 genome sequencing and assembly.</title>
        <authorList>
            <person name="Kang H."/>
            <person name="Kang J."/>
            <person name="Cha I."/>
            <person name="Kim H."/>
            <person name="Joh K."/>
        </authorList>
    </citation>
    <scope>NUCLEOTIDE SEQUENCE [LARGE SCALE GENOMIC DNA]</scope>
    <source>
        <strain evidence="2 3">HMF7616</strain>
    </source>
</reference>
<organism evidence="2 3">
    <name type="scientific">Adhaeribacter pallidiroseus</name>
    <dbReference type="NCBI Taxonomy" id="2072847"/>
    <lineage>
        <taxon>Bacteria</taxon>
        <taxon>Pseudomonadati</taxon>
        <taxon>Bacteroidota</taxon>
        <taxon>Cytophagia</taxon>
        <taxon>Cytophagales</taxon>
        <taxon>Hymenobacteraceae</taxon>
        <taxon>Adhaeribacter</taxon>
    </lineage>
</organism>
<evidence type="ECO:0000313" key="2">
    <source>
        <dbReference type="EMBL" id="RDC64681.1"/>
    </source>
</evidence>
<dbReference type="EMBL" id="QASA01000001">
    <property type="protein sequence ID" value="RDC64681.1"/>
    <property type="molecule type" value="Genomic_DNA"/>
</dbReference>
<protein>
    <recommendedName>
        <fullName evidence="4">Outer membrane protein beta-barrel domain-containing protein</fullName>
    </recommendedName>
</protein>
<gene>
    <name evidence="2" type="ORF">AHMF7616_03297</name>
</gene>
<name>A0A369QIF3_9BACT</name>
<dbReference type="RefSeq" id="WP_233507602.1">
    <property type="nucleotide sequence ID" value="NZ_QASA01000001.1"/>
</dbReference>
<keyword evidence="1" id="KW-0732">Signal</keyword>
<sequence>MVIKVLKNILLFAILSLATLPIYAQQDDQLPQKEFTYGLNFNTNGGLIGGGVIKSSSYLQNSWFKFWALEVVEVKHPKENRRYSSSTGNSFIYGKANYLFVLRPEVGREYVFFRKAPESGVQVNGFFAAGPSIGLLAPYYIVYDYTDYSRGPNAVADYRVEAYNPEIHTDFENRIRGSAAFFTGLGESKFRPGLHVRGGVNFEYGRYREDVTGVEVGFVLETFSKKMVIIPQADNSQFFPSFYLTLYYGRRK</sequence>
<evidence type="ECO:0000313" key="3">
    <source>
        <dbReference type="Proteomes" id="UP000253919"/>
    </source>
</evidence>
<dbReference type="AlphaFoldDB" id="A0A369QIF3"/>
<feature type="signal peptide" evidence="1">
    <location>
        <begin position="1"/>
        <end position="24"/>
    </location>
</feature>
<accession>A0A369QIF3</accession>